<organism evidence="1">
    <name type="scientific">marine sediment metagenome</name>
    <dbReference type="NCBI Taxonomy" id="412755"/>
    <lineage>
        <taxon>unclassified sequences</taxon>
        <taxon>metagenomes</taxon>
        <taxon>ecological metagenomes</taxon>
    </lineage>
</organism>
<gene>
    <name evidence="1" type="ORF">LCGC14_2565580</name>
</gene>
<name>A0A0F9AJ93_9ZZZZ</name>
<feature type="non-terminal residue" evidence="1">
    <location>
        <position position="23"/>
    </location>
</feature>
<sequence length="23" mass="2703">MIDIPLKNPKPDYEEFIRVLNGT</sequence>
<comment type="caution">
    <text evidence="1">The sequence shown here is derived from an EMBL/GenBank/DDBJ whole genome shotgun (WGS) entry which is preliminary data.</text>
</comment>
<dbReference type="AlphaFoldDB" id="A0A0F9AJ93"/>
<dbReference type="EMBL" id="LAZR01042471">
    <property type="protein sequence ID" value="KKL09465.1"/>
    <property type="molecule type" value="Genomic_DNA"/>
</dbReference>
<reference evidence="1" key="1">
    <citation type="journal article" date="2015" name="Nature">
        <title>Complex archaea that bridge the gap between prokaryotes and eukaryotes.</title>
        <authorList>
            <person name="Spang A."/>
            <person name="Saw J.H."/>
            <person name="Jorgensen S.L."/>
            <person name="Zaremba-Niedzwiedzka K."/>
            <person name="Martijn J."/>
            <person name="Lind A.E."/>
            <person name="van Eijk R."/>
            <person name="Schleper C."/>
            <person name="Guy L."/>
            <person name="Ettema T.J."/>
        </authorList>
    </citation>
    <scope>NUCLEOTIDE SEQUENCE</scope>
</reference>
<protein>
    <submittedName>
        <fullName evidence="1">Uncharacterized protein</fullName>
    </submittedName>
</protein>
<evidence type="ECO:0000313" key="1">
    <source>
        <dbReference type="EMBL" id="KKL09465.1"/>
    </source>
</evidence>
<accession>A0A0F9AJ93</accession>
<proteinExistence type="predicted"/>